<comment type="caution">
    <text evidence="1">The sequence shown here is derived from an EMBL/GenBank/DDBJ whole genome shotgun (WGS) entry which is preliminary data.</text>
</comment>
<dbReference type="Proteomes" id="UP000712281">
    <property type="component" value="Unassembled WGS sequence"/>
</dbReference>
<dbReference type="EMBL" id="QGKY02000164">
    <property type="protein sequence ID" value="KAF2593512.1"/>
    <property type="molecule type" value="Genomic_DNA"/>
</dbReference>
<dbReference type="AlphaFoldDB" id="A0A8S9KHQ5"/>
<gene>
    <name evidence="2" type="ORF">F2Q68_00044623</name>
    <name evidence="1" type="ORF">F2Q70_00043615</name>
</gene>
<reference evidence="1" key="1">
    <citation type="submission" date="2019-12" db="EMBL/GenBank/DDBJ databases">
        <title>Genome sequencing and annotation of Brassica cretica.</title>
        <authorList>
            <person name="Studholme D.J."/>
            <person name="Sarris P.F."/>
        </authorList>
    </citation>
    <scope>NUCLEOTIDE SEQUENCE</scope>
    <source>
        <strain evidence="2">PFS-001/15</strain>
        <strain evidence="1">PFS-102/07</strain>
        <tissue evidence="1">Leaf</tissue>
    </source>
</reference>
<dbReference type="EMBL" id="QGKW02000276">
    <property type="protein sequence ID" value="KAF2607021.1"/>
    <property type="molecule type" value="Genomic_DNA"/>
</dbReference>
<protein>
    <submittedName>
        <fullName evidence="1">Uncharacterized protein</fullName>
    </submittedName>
</protein>
<evidence type="ECO:0000313" key="2">
    <source>
        <dbReference type="EMBL" id="KAF2607021.1"/>
    </source>
</evidence>
<accession>A0A8S9KHQ5</accession>
<organism evidence="1">
    <name type="scientific">Brassica cretica</name>
    <name type="common">Mustard</name>
    <dbReference type="NCBI Taxonomy" id="69181"/>
    <lineage>
        <taxon>Eukaryota</taxon>
        <taxon>Viridiplantae</taxon>
        <taxon>Streptophyta</taxon>
        <taxon>Embryophyta</taxon>
        <taxon>Tracheophyta</taxon>
        <taxon>Spermatophyta</taxon>
        <taxon>Magnoliopsida</taxon>
        <taxon>eudicotyledons</taxon>
        <taxon>Gunneridae</taxon>
        <taxon>Pentapetalae</taxon>
        <taxon>rosids</taxon>
        <taxon>malvids</taxon>
        <taxon>Brassicales</taxon>
        <taxon>Brassicaceae</taxon>
        <taxon>Brassiceae</taxon>
        <taxon>Brassica</taxon>
    </lineage>
</organism>
<evidence type="ECO:0000313" key="1">
    <source>
        <dbReference type="EMBL" id="KAF2593512.1"/>
    </source>
</evidence>
<proteinExistence type="predicted"/>
<name>A0A8S9KHQ5_BRACR</name>
<sequence length="221" mass="25063">MGMLMGLVDACIPLGGRAAVFLALGQGSFRGTTPMEFDEYSKAFYQLSLTPFWLLQLLEFIKVVNPIGRCCALLEDLLYFSYVAELSQGPDLQWRPEPAETKDFRNVIPGWDLEPAGTRSCVSFRSGKNVSFLAPSILELKGHFTRADHVEVDERKNNRSMRISADDRYQEIPQQMKINIDRCTQVPSIDVETSDMRHFGFSRLKTQGQAKLQKCPDQFLT</sequence>